<sequence>MNFSISAMTNVNIITPINASMAKGNSGGSSSNRKRGRSQMNRDVDMPKLKSDSSEDIKFENCDDAHENDEDGELEMIPSYILTRQSPIKRMKWVIADDNDDSDSDDDVDDHNGSSRASFTEEEKSTYADQADVSKRNNISMAAGKPMINDAKIGIVTDGVHGMQEQQQQHQQRTTCSHRGMRMIVYDQLERAQDIINPHNMQDFTEPKSHLGVGIINFDPKRNCPTKPVLGFLHVNEACDVRGIHDDDTMSIRNDQRRAREKVYDELERASEKVNTAPVGEPFINNDDDVGRDDGDERDESIGTADEDSDDEFTGPSLITSPTRGSSLGMRNQYCLSSTTSMILAHIHCPSAYDDLTKKPLPKDNPHICCVLSADGKMRHCYTLDTLYKIAIASYSRTGKCQFLQPPHFREPMEDDLLDQIASRFGRAALSIENSATFRVHKSGKDIVEWSLSNGGDVYCCPLCYIEADRRLTKVGAAAARDDECDYDEAKATEKGAATHANDVDDDDSSNVSEECFAFSYDPMTVLGSIDSEQFEVASTFCFKKCSAVKAHLEDVHHVNPKDVSGNDLFHRFQIRASGGLLQSWLTKSLGRTTLQGDMKRFWIEGNAESFRLLISHIYMRRAKANESQSANYDIDEYGDFSRSFPNRARRIWEEIRLPYTQSHRCTSGFIAEAGEEESADEDVCRLTALHLNASLRPTRESISPEASMIAYLKQKRQSDDNSRSELSSDVDESSTSIRESNSSSSSSSDDGSCSDGPPPIYLESEDEDEWMESKRFKPKCTLHIWNTPTINEHSINANDSLADTESVASAYSDERNISDGPPPVYLDSESEEDEWMRSKRSKPWKRTLSTFQSTRDEMNSSDSSNLFNSDFLEPQMMVRNREKKKKKVIDDEDDSMGSGAARKLCFATDEDEEWEF</sequence>
<proteinExistence type="predicted"/>
<accession>A0ABD3MB31</accession>
<comment type="caution">
    <text evidence="2">The sequence shown here is derived from an EMBL/GenBank/DDBJ whole genome shotgun (WGS) entry which is preliminary data.</text>
</comment>
<feature type="region of interest" description="Disordered" evidence="1">
    <location>
        <begin position="19"/>
        <end position="71"/>
    </location>
</feature>
<feature type="compositionally biased region" description="Acidic residues" evidence="1">
    <location>
        <begin position="99"/>
        <end position="109"/>
    </location>
</feature>
<keyword evidence="3" id="KW-1185">Reference proteome</keyword>
<evidence type="ECO:0000313" key="2">
    <source>
        <dbReference type="EMBL" id="KAL3761315.1"/>
    </source>
</evidence>
<dbReference type="EMBL" id="JALLBG020000152">
    <property type="protein sequence ID" value="KAL3761315.1"/>
    <property type="molecule type" value="Genomic_DNA"/>
</dbReference>
<feature type="compositionally biased region" description="Low complexity" evidence="1">
    <location>
        <begin position="861"/>
        <end position="873"/>
    </location>
</feature>
<gene>
    <name evidence="2" type="ORF">ACHAWU_010228</name>
</gene>
<dbReference type="PANTHER" id="PTHR35711">
    <property type="entry name" value="EXPRESSED PROTEIN"/>
    <property type="match status" value="1"/>
</dbReference>
<organism evidence="2 3">
    <name type="scientific">Discostella pseudostelligera</name>
    <dbReference type="NCBI Taxonomy" id="259834"/>
    <lineage>
        <taxon>Eukaryota</taxon>
        <taxon>Sar</taxon>
        <taxon>Stramenopiles</taxon>
        <taxon>Ochrophyta</taxon>
        <taxon>Bacillariophyta</taxon>
        <taxon>Coscinodiscophyceae</taxon>
        <taxon>Thalassiosirophycidae</taxon>
        <taxon>Stephanodiscales</taxon>
        <taxon>Stephanodiscaceae</taxon>
        <taxon>Discostella</taxon>
    </lineage>
</organism>
<evidence type="ECO:0000313" key="3">
    <source>
        <dbReference type="Proteomes" id="UP001530293"/>
    </source>
</evidence>
<evidence type="ECO:0008006" key="4">
    <source>
        <dbReference type="Google" id="ProtNLM"/>
    </source>
</evidence>
<feature type="compositionally biased region" description="Acidic residues" evidence="1">
    <location>
        <begin position="286"/>
        <end position="313"/>
    </location>
</feature>
<protein>
    <recommendedName>
        <fullName evidence="4">Potassium channel tetramerisation-type BTB domain-containing protein</fullName>
    </recommendedName>
</protein>
<dbReference type="Proteomes" id="UP001530293">
    <property type="component" value="Unassembled WGS sequence"/>
</dbReference>
<feature type="compositionally biased region" description="Basic and acidic residues" evidence="1">
    <location>
        <begin position="40"/>
        <end position="65"/>
    </location>
</feature>
<name>A0ABD3MB31_9STRA</name>
<feature type="compositionally biased region" description="Low complexity" evidence="1">
    <location>
        <begin position="734"/>
        <end position="756"/>
    </location>
</feature>
<feature type="region of interest" description="Disordered" evidence="1">
    <location>
        <begin position="714"/>
        <end position="770"/>
    </location>
</feature>
<feature type="region of interest" description="Disordered" evidence="1">
    <location>
        <begin position="99"/>
        <end position="132"/>
    </location>
</feature>
<evidence type="ECO:0000256" key="1">
    <source>
        <dbReference type="SAM" id="MobiDB-lite"/>
    </source>
</evidence>
<reference evidence="2 3" key="1">
    <citation type="submission" date="2024-10" db="EMBL/GenBank/DDBJ databases">
        <title>Updated reference genomes for cyclostephanoid diatoms.</title>
        <authorList>
            <person name="Roberts W.R."/>
            <person name="Alverson A.J."/>
        </authorList>
    </citation>
    <scope>NUCLEOTIDE SEQUENCE [LARGE SCALE GENOMIC DNA]</scope>
    <source>
        <strain evidence="2 3">AJA232-27</strain>
    </source>
</reference>
<dbReference type="PANTHER" id="PTHR35711:SF1">
    <property type="entry name" value="ECTODERMAL, ISOFORM F"/>
    <property type="match status" value="1"/>
</dbReference>
<feature type="region of interest" description="Disordered" evidence="1">
    <location>
        <begin position="853"/>
        <end position="903"/>
    </location>
</feature>
<dbReference type="AlphaFoldDB" id="A0ABD3MB31"/>
<feature type="region of interest" description="Disordered" evidence="1">
    <location>
        <begin position="272"/>
        <end position="325"/>
    </location>
</feature>